<dbReference type="EMBL" id="DF237171">
    <property type="protein sequence ID" value="GAQ85176.1"/>
    <property type="molecule type" value="Genomic_DNA"/>
</dbReference>
<evidence type="ECO:0000256" key="4">
    <source>
        <dbReference type="RuleBase" id="RU003953"/>
    </source>
</evidence>
<keyword evidence="2 4" id="KW-0808">Transferase</keyword>
<dbReference type="SUPFAM" id="SSF81301">
    <property type="entry name" value="Nucleotidyltransferase"/>
    <property type="match status" value="1"/>
</dbReference>
<dbReference type="STRING" id="105231.A0A1Y1I910"/>
<sequence>MAGPSPGVVEMVELNAQEERIFNTLKQTLAHFGLKTQLRVAGGWVRDKLLRRDSGDIDIALDDQMGVDFAEKVNEYLRLRGEQTREIGHIKSNPDQSKHLETAKVKIHGTEIDFVNLRSETYAEGSRIPEATFGTAEQDAFRRDLTINSLFYNIGTGEVEDLTGKGKADLLARVIRTPLPPRTTFLDDPLRVLRAVRFGARFGFTLDPELVEAASSAEVRAALGTKVSRERMGVEIDLMLKGPDPVGAMRWFDRCGLFSTIFQLPPNCAPAEPQTYGQSAVASLASSAALLDAWPKTEVDSQLPPELRRIFLLAALLLPVKAVTYKEKKSMQPVSKFVIREGLKLPAKDADRVAALHVGSDEFAAAAPALLSPDEEAATSTTGDGMDSLSARRRITAGHLVRRLKELWHAAAILSAVSALSSEPSKPSDAAETAALLVQSVREMGLDRAWEMKPLLDGKAIMAMVGKPGPQIAELTQKVLDWQFAHPKGSVQECSQWLEGVWRSLGSSEQHGNTYPSKKQR</sequence>
<dbReference type="OrthoDB" id="445712at2759"/>
<keyword evidence="6" id="KW-0548">Nucleotidyltransferase</keyword>
<dbReference type="InterPro" id="IPR002646">
    <property type="entry name" value="PolA_pol_head_dom"/>
</dbReference>
<dbReference type="GO" id="GO:0005739">
    <property type="term" value="C:mitochondrion"/>
    <property type="evidence" value="ECO:0007669"/>
    <property type="project" value="UniProtKB-ARBA"/>
</dbReference>
<dbReference type="FunFam" id="3.30.460.10:FF:000019">
    <property type="entry name" value="tRNA nucleotidyltransferase cca2"/>
    <property type="match status" value="1"/>
</dbReference>
<dbReference type="SUPFAM" id="SSF81891">
    <property type="entry name" value="Poly A polymerase C-terminal region-like"/>
    <property type="match status" value="1"/>
</dbReference>
<comment type="similarity">
    <text evidence="1 4">Belongs to the tRNA nucleotidyltransferase/poly(A) polymerase family.</text>
</comment>
<dbReference type="CDD" id="cd05398">
    <property type="entry name" value="NT_ClassII-CCAase"/>
    <property type="match status" value="1"/>
</dbReference>
<evidence type="ECO:0000256" key="2">
    <source>
        <dbReference type="ARBA" id="ARBA00022679"/>
    </source>
</evidence>
<keyword evidence="7" id="KW-1185">Reference proteome</keyword>
<evidence type="ECO:0000256" key="1">
    <source>
        <dbReference type="ARBA" id="ARBA00007265"/>
    </source>
</evidence>
<evidence type="ECO:0000256" key="3">
    <source>
        <dbReference type="ARBA" id="ARBA00022884"/>
    </source>
</evidence>
<dbReference type="OMA" id="ASRFNCT"/>
<reference evidence="6 7" key="1">
    <citation type="journal article" date="2014" name="Nat. Commun.">
        <title>Klebsormidium flaccidum genome reveals primary factors for plant terrestrial adaptation.</title>
        <authorList>
            <person name="Hori K."/>
            <person name="Maruyama F."/>
            <person name="Fujisawa T."/>
            <person name="Togashi T."/>
            <person name="Yamamoto N."/>
            <person name="Seo M."/>
            <person name="Sato S."/>
            <person name="Yamada T."/>
            <person name="Mori H."/>
            <person name="Tajima N."/>
            <person name="Moriyama T."/>
            <person name="Ikeuchi M."/>
            <person name="Watanabe M."/>
            <person name="Wada H."/>
            <person name="Kobayashi K."/>
            <person name="Saito M."/>
            <person name="Masuda T."/>
            <person name="Sasaki-Sekimoto Y."/>
            <person name="Mashiguchi K."/>
            <person name="Awai K."/>
            <person name="Shimojima M."/>
            <person name="Masuda S."/>
            <person name="Iwai M."/>
            <person name="Nobusawa T."/>
            <person name="Narise T."/>
            <person name="Kondo S."/>
            <person name="Saito H."/>
            <person name="Sato R."/>
            <person name="Murakawa M."/>
            <person name="Ihara Y."/>
            <person name="Oshima-Yamada Y."/>
            <person name="Ohtaka K."/>
            <person name="Satoh M."/>
            <person name="Sonobe K."/>
            <person name="Ishii M."/>
            <person name="Ohtani R."/>
            <person name="Kanamori-Sato M."/>
            <person name="Honoki R."/>
            <person name="Miyazaki D."/>
            <person name="Mochizuki H."/>
            <person name="Umetsu J."/>
            <person name="Higashi K."/>
            <person name="Shibata D."/>
            <person name="Kamiya Y."/>
            <person name="Sato N."/>
            <person name="Nakamura Y."/>
            <person name="Tabata S."/>
            <person name="Ida S."/>
            <person name="Kurokawa K."/>
            <person name="Ohta H."/>
        </authorList>
    </citation>
    <scope>NUCLEOTIDE SEQUENCE [LARGE SCALE GENOMIC DNA]</scope>
    <source>
        <strain evidence="6 7">NIES-2285</strain>
    </source>
</reference>
<dbReference type="Proteomes" id="UP000054558">
    <property type="component" value="Unassembled WGS sequence"/>
</dbReference>
<dbReference type="GO" id="GO:0052929">
    <property type="term" value="F:ATP:3'-cytidine-cytidine-tRNA adenylyltransferase activity"/>
    <property type="evidence" value="ECO:0000318"/>
    <property type="project" value="GO_Central"/>
</dbReference>
<dbReference type="Gene3D" id="3.30.460.10">
    <property type="entry name" value="Beta Polymerase, domain 2"/>
    <property type="match status" value="1"/>
</dbReference>
<evidence type="ECO:0000259" key="5">
    <source>
        <dbReference type="Pfam" id="PF01743"/>
    </source>
</evidence>
<dbReference type="GO" id="GO:0003723">
    <property type="term" value="F:RNA binding"/>
    <property type="evidence" value="ECO:0007669"/>
    <property type="project" value="UniProtKB-KW"/>
</dbReference>
<proteinExistence type="inferred from homology"/>
<dbReference type="PANTHER" id="PTHR13734">
    <property type="entry name" value="TRNA-NUCLEOTIDYLTRANSFERASE"/>
    <property type="match status" value="1"/>
</dbReference>
<keyword evidence="3 4" id="KW-0694">RNA-binding</keyword>
<dbReference type="GO" id="GO:0052927">
    <property type="term" value="F:CC tRNA cytidylyltransferase activity"/>
    <property type="evidence" value="ECO:0000318"/>
    <property type="project" value="GO_Central"/>
</dbReference>
<evidence type="ECO:0000313" key="7">
    <source>
        <dbReference type="Proteomes" id="UP000054558"/>
    </source>
</evidence>
<dbReference type="AlphaFoldDB" id="A0A1Y1I910"/>
<dbReference type="GO" id="GO:0001680">
    <property type="term" value="P:tRNA 3'-terminal CCA addition"/>
    <property type="evidence" value="ECO:0000318"/>
    <property type="project" value="GO_Central"/>
</dbReference>
<dbReference type="Pfam" id="PF01743">
    <property type="entry name" value="PolyA_pol"/>
    <property type="match status" value="1"/>
</dbReference>
<gene>
    <name evidence="6" type="ORF">KFL_002220200</name>
</gene>
<feature type="domain" description="Poly A polymerase head" evidence="5">
    <location>
        <begin position="38"/>
        <end position="176"/>
    </location>
</feature>
<dbReference type="InterPro" id="IPR043519">
    <property type="entry name" value="NT_sf"/>
</dbReference>
<evidence type="ECO:0000313" key="6">
    <source>
        <dbReference type="EMBL" id="GAQ85176.1"/>
    </source>
</evidence>
<dbReference type="PANTHER" id="PTHR13734:SF5">
    <property type="entry name" value="CCA TRNA NUCLEOTIDYLTRANSFERASE, MITOCHONDRIAL"/>
    <property type="match status" value="1"/>
</dbReference>
<name>A0A1Y1I910_KLENI</name>
<dbReference type="Gene3D" id="1.10.3090.10">
    <property type="entry name" value="cca-adding enzyme, domain 2"/>
    <property type="match status" value="1"/>
</dbReference>
<protein>
    <submittedName>
        <fullName evidence="6">Polynucleotide adenylyltransferase family protein</fullName>
    </submittedName>
</protein>
<organism evidence="6 7">
    <name type="scientific">Klebsormidium nitens</name>
    <name type="common">Green alga</name>
    <name type="synonym">Ulothrix nitens</name>
    <dbReference type="NCBI Taxonomy" id="105231"/>
    <lineage>
        <taxon>Eukaryota</taxon>
        <taxon>Viridiplantae</taxon>
        <taxon>Streptophyta</taxon>
        <taxon>Klebsormidiophyceae</taxon>
        <taxon>Klebsormidiales</taxon>
        <taxon>Klebsormidiaceae</taxon>
        <taxon>Klebsormidium</taxon>
    </lineage>
</organism>
<accession>A0A1Y1I910</accession>